<dbReference type="RefSeq" id="WP_089089280.1">
    <property type="nucleotide sequence ID" value="NZ_BCMH01000016.1"/>
</dbReference>
<accession>A0A1Z5IRG7</accession>
<feature type="region of interest" description="Disordered" evidence="1">
    <location>
        <begin position="1"/>
        <end position="21"/>
    </location>
</feature>
<comment type="caution">
    <text evidence="2">The sequence shown here is derived from an EMBL/GenBank/DDBJ whole genome shotgun (WGS) entry which is preliminary data.</text>
</comment>
<organism evidence="2 3">
    <name type="scientific">Secundilactobacillus pentosiphilus</name>
    <dbReference type="NCBI Taxonomy" id="1714682"/>
    <lineage>
        <taxon>Bacteria</taxon>
        <taxon>Bacillati</taxon>
        <taxon>Bacillota</taxon>
        <taxon>Bacilli</taxon>
        <taxon>Lactobacillales</taxon>
        <taxon>Lactobacillaceae</taxon>
        <taxon>Secundilactobacillus</taxon>
    </lineage>
</organism>
<evidence type="ECO:0008006" key="4">
    <source>
        <dbReference type="Google" id="ProtNLM"/>
    </source>
</evidence>
<gene>
    <name evidence="2" type="ORF">IWT140_01968</name>
</gene>
<reference evidence="2 3" key="1">
    <citation type="submission" date="2015-11" db="EMBL/GenBank/DDBJ databases">
        <title>Draft genome sequences of new species of the genus Lactobacillus isolated from orchardgrass silage.</title>
        <authorList>
            <person name="Tohno M."/>
            <person name="Tanizawa Y."/>
            <person name="Arita M."/>
        </authorList>
    </citation>
    <scope>NUCLEOTIDE SEQUENCE [LARGE SCALE GENOMIC DNA]</scope>
    <source>
        <strain evidence="2 3">IWT140</strain>
    </source>
</reference>
<dbReference type="AlphaFoldDB" id="A0A1Z5IRG7"/>
<evidence type="ECO:0000256" key="1">
    <source>
        <dbReference type="SAM" id="MobiDB-lite"/>
    </source>
</evidence>
<dbReference type="Pfam" id="PF07997">
    <property type="entry name" value="DUF1694"/>
    <property type="match status" value="1"/>
</dbReference>
<keyword evidence="3" id="KW-1185">Reference proteome</keyword>
<dbReference type="InterPro" id="IPR029064">
    <property type="entry name" value="Ribosomal_eL30-like_sf"/>
</dbReference>
<proteinExistence type="predicted"/>
<dbReference type="EMBL" id="BCMH01000016">
    <property type="protein sequence ID" value="GAX04330.1"/>
    <property type="molecule type" value="Genomic_DNA"/>
</dbReference>
<dbReference type="SUPFAM" id="SSF160515">
    <property type="entry name" value="YueI-like"/>
    <property type="match status" value="1"/>
</dbReference>
<evidence type="ECO:0000313" key="2">
    <source>
        <dbReference type="EMBL" id="GAX04330.1"/>
    </source>
</evidence>
<name>A0A1Z5IRG7_9LACO</name>
<protein>
    <recommendedName>
        <fullName evidence="4">DUF1694 domain-containing protein</fullName>
    </recommendedName>
</protein>
<dbReference type="PIRSF" id="PIRSF034303">
    <property type="entry name" value="DUF1694"/>
    <property type="match status" value="1"/>
</dbReference>
<dbReference type="Gene3D" id="3.30.1330.30">
    <property type="match status" value="1"/>
</dbReference>
<sequence length="155" mass="17626">MPDKDQLTSHLDNAMYGPPKLHPDEQRRYLGTFRERVSLLMSIEQLQKGEYLSAFRAELNAHPDYQVIFNGHTGMSALQPYLQIAGSLQRAFTIVQDDFYGDSPTASGLVVIAKTAINQYPIKVEEKAFEQPAEQHAAQKDQSTFWTKIKRHLGF</sequence>
<dbReference type="InterPro" id="IPR012543">
    <property type="entry name" value="DUF1694"/>
</dbReference>
<evidence type="ECO:0000313" key="3">
    <source>
        <dbReference type="Proteomes" id="UP000198430"/>
    </source>
</evidence>
<dbReference type="Proteomes" id="UP000198430">
    <property type="component" value="Unassembled WGS sequence"/>
</dbReference>